<dbReference type="EC" id="4.6.1.12" evidence="3 7"/>
<reference evidence="10 11" key="1">
    <citation type="submission" date="2019-02" db="EMBL/GenBank/DDBJ databases">
        <title>Deep-cultivation of Planctomycetes and their phenomic and genomic characterization uncovers novel biology.</title>
        <authorList>
            <person name="Wiegand S."/>
            <person name="Jogler M."/>
            <person name="Boedeker C."/>
            <person name="Pinto D."/>
            <person name="Vollmers J."/>
            <person name="Rivas-Marin E."/>
            <person name="Kohn T."/>
            <person name="Peeters S.H."/>
            <person name="Heuer A."/>
            <person name="Rast P."/>
            <person name="Oberbeckmann S."/>
            <person name="Bunk B."/>
            <person name="Jeske O."/>
            <person name="Meyerdierks A."/>
            <person name="Storesund J.E."/>
            <person name="Kallscheuer N."/>
            <person name="Luecker S."/>
            <person name="Lage O.M."/>
            <person name="Pohl T."/>
            <person name="Merkel B.J."/>
            <person name="Hornburger P."/>
            <person name="Mueller R.-W."/>
            <person name="Bruemmer F."/>
            <person name="Labrenz M."/>
            <person name="Spormann A.M."/>
            <person name="Op den Camp H."/>
            <person name="Overmann J."/>
            <person name="Amann R."/>
            <person name="Jetten M.S.M."/>
            <person name="Mascher T."/>
            <person name="Medema M.H."/>
            <person name="Devos D.P."/>
            <person name="Kaster A.-K."/>
            <person name="Ovreas L."/>
            <person name="Rohde M."/>
            <person name="Galperin M.Y."/>
            <person name="Jogler C."/>
        </authorList>
    </citation>
    <scope>NUCLEOTIDE SEQUENCE [LARGE SCALE GENOMIC DNA]</scope>
    <source>
        <strain evidence="10 11">Pla133</strain>
    </source>
</reference>
<dbReference type="PROSITE" id="PS01350">
    <property type="entry name" value="ISPF"/>
    <property type="match status" value="1"/>
</dbReference>
<dbReference type="GO" id="GO:0019288">
    <property type="term" value="P:isopentenyl diphosphate biosynthetic process, methylerythritol 4-phosphate pathway"/>
    <property type="evidence" value="ECO:0007669"/>
    <property type="project" value="UniProtKB-UniRule"/>
</dbReference>
<dbReference type="KEGG" id="pbap:Pla133_13640"/>
<accession>A0A518BH40</accession>
<evidence type="ECO:0000256" key="1">
    <source>
        <dbReference type="ARBA" id="ARBA00000200"/>
    </source>
</evidence>
<dbReference type="SUPFAM" id="SSF69765">
    <property type="entry name" value="IpsF-like"/>
    <property type="match status" value="1"/>
</dbReference>
<evidence type="ECO:0000256" key="3">
    <source>
        <dbReference type="ARBA" id="ARBA00012579"/>
    </source>
</evidence>
<dbReference type="InterPro" id="IPR003526">
    <property type="entry name" value="MECDP_synthase"/>
</dbReference>
<feature type="binding site" evidence="7">
    <location>
        <position position="10"/>
    </location>
    <ligand>
        <name>a divalent metal cation</name>
        <dbReference type="ChEBI" id="CHEBI:60240"/>
    </ligand>
</feature>
<feature type="binding site" evidence="7">
    <location>
        <begin position="10"/>
        <end position="12"/>
    </location>
    <ligand>
        <name>4-CDP-2-C-methyl-D-erythritol 2-phosphate</name>
        <dbReference type="ChEBI" id="CHEBI:57919"/>
    </ligand>
</feature>
<dbReference type="InterPro" id="IPR020555">
    <property type="entry name" value="MECDP_synthase_CS"/>
</dbReference>
<feature type="binding site" evidence="7">
    <location>
        <begin position="63"/>
        <end position="67"/>
    </location>
    <ligand>
        <name>4-CDP-2-C-methyl-D-erythritol 2-phosphate</name>
        <dbReference type="ChEBI" id="CHEBI:57919"/>
    </ligand>
</feature>
<evidence type="ECO:0000313" key="11">
    <source>
        <dbReference type="Proteomes" id="UP000316921"/>
    </source>
</evidence>
<dbReference type="PANTHER" id="PTHR43181">
    <property type="entry name" value="2-C-METHYL-D-ERYTHRITOL 2,4-CYCLODIPHOSPHATE SYNTHASE, CHLOROPLASTIC"/>
    <property type="match status" value="1"/>
</dbReference>
<comment type="subunit">
    <text evidence="7">Homotrimer.</text>
</comment>
<feature type="binding site" evidence="7">
    <location>
        <position position="12"/>
    </location>
    <ligand>
        <name>a divalent metal cation</name>
        <dbReference type="ChEBI" id="CHEBI:60240"/>
    </ligand>
</feature>
<evidence type="ECO:0000256" key="4">
    <source>
        <dbReference type="ARBA" id="ARBA00022723"/>
    </source>
</evidence>
<comment type="function">
    <text evidence="7">Involved in the biosynthesis of isopentenyl diphosphate (IPP) and dimethylallyl diphosphate (DMAPP), two major building blocks of isoprenoid compounds. Catalyzes the conversion of 4-diphosphocytidyl-2-C-methyl-D-erythritol 2-phosphate (CDP-ME2P) to 2-C-methyl-D-erythritol 2,4-cyclodiphosphate (ME-CPP) with a corresponding release of cytidine 5-monophosphate (CMP).</text>
</comment>
<comment type="pathway">
    <text evidence="2 7">Isoprenoid biosynthesis; isopentenyl diphosphate biosynthesis via DXP pathway; isopentenyl diphosphate from 1-deoxy-D-xylulose 5-phosphate: step 4/6.</text>
</comment>
<dbReference type="HAMAP" id="MF_00107">
    <property type="entry name" value="IspF"/>
    <property type="match status" value="1"/>
</dbReference>
<dbReference type="Gene3D" id="3.30.1330.50">
    <property type="entry name" value="2-C-methyl-D-erythritol 2,4-cyclodiphosphate synthase"/>
    <property type="match status" value="1"/>
</dbReference>
<comment type="similarity">
    <text evidence="7 8">Belongs to the IspF family.</text>
</comment>
<evidence type="ECO:0000259" key="9">
    <source>
        <dbReference type="Pfam" id="PF02542"/>
    </source>
</evidence>
<keyword evidence="11" id="KW-1185">Reference proteome</keyword>
<gene>
    <name evidence="7 10" type="primary">ispF</name>
    <name evidence="10" type="ORF">Pla133_13640</name>
</gene>
<feature type="site" description="Transition state stabilizer" evidence="7">
    <location>
        <position position="36"/>
    </location>
</feature>
<evidence type="ECO:0000256" key="8">
    <source>
        <dbReference type="RuleBase" id="RU004395"/>
    </source>
</evidence>
<evidence type="ECO:0000256" key="5">
    <source>
        <dbReference type="ARBA" id="ARBA00023229"/>
    </source>
</evidence>
<dbReference type="AlphaFoldDB" id="A0A518BH40"/>
<protein>
    <recommendedName>
        <fullName evidence="3 7">2-C-methyl-D-erythritol 2,4-cyclodiphosphate synthase</fullName>
        <shortName evidence="7">MECDP-synthase</shortName>
        <shortName evidence="7">MECPP-synthase</shortName>
        <shortName evidence="7">MECPS</shortName>
        <ecNumber evidence="3 7">4.6.1.12</ecNumber>
    </recommendedName>
</protein>
<dbReference type="Pfam" id="PF02542">
    <property type="entry name" value="YgbB"/>
    <property type="match status" value="1"/>
</dbReference>
<dbReference type="UniPathway" id="UPA00056">
    <property type="reaction ID" value="UER00095"/>
</dbReference>
<dbReference type="PANTHER" id="PTHR43181:SF1">
    <property type="entry name" value="2-C-METHYL-D-ERYTHRITOL 2,4-CYCLODIPHOSPHATE SYNTHASE, CHLOROPLASTIC"/>
    <property type="match status" value="1"/>
</dbReference>
<evidence type="ECO:0000256" key="2">
    <source>
        <dbReference type="ARBA" id="ARBA00004709"/>
    </source>
</evidence>
<feature type="site" description="Transition state stabilizer" evidence="7">
    <location>
        <position position="135"/>
    </location>
</feature>
<comment type="caution">
    <text evidence="7">Lacks conserved residue(s) required for the propagation of feature annotation.</text>
</comment>
<organism evidence="10 11">
    <name type="scientific">Engelhardtia mirabilis</name>
    <dbReference type="NCBI Taxonomy" id="2528011"/>
    <lineage>
        <taxon>Bacteria</taxon>
        <taxon>Pseudomonadati</taxon>
        <taxon>Planctomycetota</taxon>
        <taxon>Planctomycetia</taxon>
        <taxon>Planctomycetia incertae sedis</taxon>
        <taxon>Engelhardtia</taxon>
    </lineage>
</organism>
<dbReference type="NCBIfam" id="TIGR00151">
    <property type="entry name" value="ispF"/>
    <property type="match status" value="1"/>
</dbReference>
<feature type="binding site" evidence="7">
    <location>
        <position position="44"/>
    </location>
    <ligand>
        <name>a divalent metal cation</name>
        <dbReference type="ChEBI" id="CHEBI:60240"/>
    </ligand>
</feature>
<evidence type="ECO:0000256" key="7">
    <source>
        <dbReference type="HAMAP-Rule" id="MF_00107"/>
    </source>
</evidence>
<keyword evidence="4 7" id="KW-0479">Metal-binding</keyword>
<feature type="domain" description="2-C-methyl-D-erythritol 2,4-cyclodiphosphate synthase" evidence="9">
    <location>
        <begin position="4"/>
        <end position="156"/>
    </location>
</feature>
<dbReference type="EMBL" id="CP036287">
    <property type="protein sequence ID" value="QDU66297.1"/>
    <property type="molecule type" value="Genomic_DNA"/>
</dbReference>
<evidence type="ECO:0000256" key="6">
    <source>
        <dbReference type="ARBA" id="ARBA00023239"/>
    </source>
</evidence>
<proteinExistence type="inferred from homology"/>
<dbReference type="GO" id="GO:0008685">
    <property type="term" value="F:2-C-methyl-D-erythritol 2,4-cyclodiphosphate synthase activity"/>
    <property type="evidence" value="ECO:0007669"/>
    <property type="project" value="UniProtKB-UniRule"/>
</dbReference>
<evidence type="ECO:0000313" key="10">
    <source>
        <dbReference type="EMBL" id="QDU66297.1"/>
    </source>
</evidence>
<dbReference type="GO" id="GO:0046872">
    <property type="term" value="F:metal ion binding"/>
    <property type="evidence" value="ECO:0007669"/>
    <property type="project" value="UniProtKB-KW"/>
</dbReference>
<keyword evidence="5 7" id="KW-0414">Isoprene biosynthesis</keyword>
<keyword evidence="6 7" id="KW-0456">Lyase</keyword>
<dbReference type="GO" id="GO:0016114">
    <property type="term" value="P:terpenoid biosynthetic process"/>
    <property type="evidence" value="ECO:0007669"/>
    <property type="project" value="InterPro"/>
</dbReference>
<comment type="catalytic activity">
    <reaction evidence="1 7 8">
        <text>4-CDP-2-C-methyl-D-erythritol 2-phosphate = 2-C-methyl-D-erythritol 2,4-cyclic diphosphate + CMP</text>
        <dbReference type="Rhea" id="RHEA:23864"/>
        <dbReference type="ChEBI" id="CHEBI:57919"/>
        <dbReference type="ChEBI" id="CHEBI:58483"/>
        <dbReference type="ChEBI" id="CHEBI:60377"/>
        <dbReference type="EC" id="4.6.1.12"/>
    </reaction>
</comment>
<feature type="binding site" evidence="7">
    <location>
        <begin position="36"/>
        <end position="37"/>
    </location>
    <ligand>
        <name>4-CDP-2-C-methyl-D-erythritol 2-phosphate</name>
        <dbReference type="ChEBI" id="CHEBI:57919"/>
    </ligand>
</feature>
<feature type="binding site" evidence="7">
    <location>
        <begin position="58"/>
        <end position="60"/>
    </location>
    <ligand>
        <name>4-CDP-2-C-methyl-D-erythritol 2-phosphate</name>
        <dbReference type="ChEBI" id="CHEBI:57919"/>
    </ligand>
</feature>
<name>A0A518BH40_9BACT</name>
<dbReference type="RefSeq" id="WP_145063780.1">
    <property type="nucleotide sequence ID" value="NZ_CP036287.1"/>
</dbReference>
<dbReference type="Proteomes" id="UP000316921">
    <property type="component" value="Chromosome"/>
</dbReference>
<dbReference type="InterPro" id="IPR036571">
    <property type="entry name" value="MECDP_synthase_sf"/>
</dbReference>
<sequence length="158" mass="16238">MSTRVGTGFDLHRLVEGRPCILGGVELPHPSGPAGHSDGDAVLHAVADALLGAAGLDDLGTLFPDTDERWRGADSRALLTEVVRRVGAAGWRPINVDVVIATEGPRIAPHRAAMRAKMAELLGLAVDAVNVKGKSLEGLGALAGGSGVAVQAVCLLER</sequence>
<dbReference type="CDD" id="cd00554">
    <property type="entry name" value="MECDP_synthase"/>
    <property type="match status" value="1"/>
</dbReference>
<comment type="cofactor">
    <cofactor evidence="7">
        <name>a divalent metal cation</name>
        <dbReference type="ChEBI" id="CHEBI:60240"/>
    </cofactor>
    <text evidence="7">Binds 1 divalent metal cation per subunit.</text>
</comment>